<evidence type="ECO:0000313" key="3">
    <source>
        <dbReference type="EMBL" id="KAH7332190.1"/>
    </source>
</evidence>
<proteinExistence type="predicted"/>
<feature type="region of interest" description="Disordered" evidence="2">
    <location>
        <begin position="175"/>
        <end position="195"/>
    </location>
</feature>
<evidence type="ECO:0000313" key="4">
    <source>
        <dbReference type="Proteomes" id="UP000825935"/>
    </source>
</evidence>
<keyword evidence="4" id="KW-1185">Reference proteome</keyword>
<dbReference type="AlphaFoldDB" id="A0A8T2SGE0"/>
<dbReference type="EMBL" id="CM035425">
    <property type="protein sequence ID" value="KAH7332190.1"/>
    <property type="molecule type" value="Genomic_DNA"/>
</dbReference>
<keyword evidence="1" id="KW-0175">Coiled coil</keyword>
<organism evidence="3 4">
    <name type="scientific">Ceratopteris richardii</name>
    <name type="common">Triangle waterfern</name>
    <dbReference type="NCBI Taxonomy" id="49495"/>
    <lineage>
        <taxon>Eukaryota</taxon>
        <taxon>Viridiplantae</taxon>
        <taxon>Streptophyta</taxon>
        <taxon>Embryophyta</taxon>
        <taxon>Tracheophyta</taxon>
        <taxon>Polypodiopsida</taxon>
        <taxon>Polypodiidae</taxon>
        <taxon>Polypodiales</taxon>
        <taxon>Pteridineae</taxon>
        <taxon>Pteridaceae</taxon>
        <taxon>Parkerioideae</taxon>
        <taxon>Ceratopteris</taxon>
    </lineage>
</organism>
<sequence length="195" mass="22165">MTLETEEQRGNRLLRRFSGTIQRAQAKLHETEEERAKAKVCASANEEDDQVRVVFAGIDDKVEAVRNTLIRRFNGTIQRANAKLTGLNVHCPSANGSEADQIRGIHGKVEGPIHSRIVQYSSSANSDLHGTSSDRKRKQRNWSSAEELAAQRTKEYCKSSDYWKKKKLEKLKRLQKMEKSRRKTGSCEHEANCLP</sequence>
<feature type="compositionally biased region" description="Basic and acidic residues" evidence="2">
    <location>
        <begin position="185"/>
        <end position="195"/>
    </location>
</feature>
<reference evidence="3" key="1">
    <citation type="submission" date="2021-08" db="EMBL/GenBank/DDBJ databases">
        <title>WGS assembly of Ceratopteris richardii.</title>
        <authorList>
            <person name="Marchant D.B."/>
            <person name="Chen G."/>
            <person name="Jenkins J."/>
            <person name="Shu S."/>
            <person name="Leebens-Mack J."/>
            <person name="Grimwood J."/>
            <person name="Schmutz J."/>
            <person name="Soltis P."/>
            <person name="Soltis D."/>
            <person name="Chen Z.-H."/>
        </authorList>
    </citation>
    <scope>NUCLEOTIDE SEQUENCE</scope>
    <source>
        <strain evidence="3">Whitten #5841</strain>
        <tissue evidence="3">Leaf</tissue>
    </source>
</reference>
<evidence type="ECO:0000256" key="2">
    <source>
        <dbReference type="SAM" id="MobiDB-lite"/>
    </source>
</evidence>
<evidence type="ECO:0000256" key="1">
    <source>
        <dbReference type="SAM" id="Coils"/>
    </source>
</evidence>
<dbReference type="Proteomes" id="UP000825935">
    <property type="component" value="Chromosome 20"/>
</dbReference>
<protein>
    <submittedName>
        <fullName evidence="3">Uncharacterized protein</fullName>
    </submittedName>
</protein>
<accession>A0A8T2SGE0</accession>
<gene>
    <name evidence="3" type="ORF">KP509_20G074300</name>
</gene>
<feature type="compositionally biased region" description="Polar residues" evidence="2">
    <location>
        <begin position="121"/>
        <end position="131"/>
    </location>
</feature>
<feature type="coiled-coil region" evidence="1">
    <location>
        <begin position="14"/>
        <end position="41"/>
    </location>
</feature>
<comment type="caution">
    <text evidence="3">The sequence shown here is derived from an EMBL/GenBank/DDBJ whole genome shotgun (WGS) entry which is preliminary data.</text>
</comment>
<feature type="region of interest" description="Disordered" evidence="2">
    <location>
        <begin position="121"/>
        <end position="146"/>
    </location>
</feature>
<name>A0A8T2SGE0_CERRI</name>